<organism evidence="2 3">
    <name type="scientific">Nocardioides psychrotolerans</name>
    <dbReference type="NCBI Taxonomy" id="1005945"/>
    <lineage>
        <taxon>Bacteria</taxon>
        <taxon>Bacillati</taxon>
        <taxon>Actinomycetota</taxon>
        <taxon>Actinomycetes</taxon>
        <taxon>Propionibacteriales</taxon>
        <taxon>Nocardioidaceae</taxon>
        <taxon>Nocardioides</taxon>
    </lineage>
</organism>
<dbReference type="RefSeq" id="WP_307725919.1">
    <property type="nucleotide sequence ID" value="NZ_BKAF01000033.1"/>
</dbReference>
<evidence type="ECO:0000313" key="2">
    <source>
        <dbReference type="EMBL" id="SFI35769.1"/>
    </source>
</evidence>
<feature type="domain" description="HTH cro/C1-type" evidence="1">
    <location>
        <begin position="22"/>
        <end position="65"/>
    </location>
</feature>
<dbReference type="EMBL" id="FOQG01000007">
    <property type="protein sequence ID" value="SFI35769.1"/>
    <property type="molecule type" value="Genomic_DNA"/>
</dbReference>
<proteinExistence type="predicted"/>
<dbReference type="GO" id="GO:0003677">
    <property type="term" value="F:DNA binding"/>
    <property type="evidence" value="ECO:0007669"/>
    <property type="project" value="InterPro"/>
</dbReference>
<dbReference type="SUPFAM" id="SSF47413">
    <property type="entry name" value="lambda repressor-like DNA-binding domains"/>
    <property type="match status" value="1"/>
</dbReference>
<protein>
    <submittedName>
        <fullName evidence="2">Helix-turn-helix</fullName>
    </submittedName>
</protein>
<dbReference type="CDD" id="cd00093">
    <property type="entry name" value="HTH_XRE"/>
    <property type="match status" value="1"/>
</dbReference>
<evidence type="ECO:0000313" key="3">
    <source>
        <dbReference type="Proteomes" id="UP000198649"/>
    </source>
</evidence>
<dbReference type="InterPro" id="IPR010982">
    <property type="entry name" value="Lambda_DNA-bd_dom_sf"/>
</dbReference>
<dbReference type="AlphaFoldDB" id="A0A1I3HJH1"/>
<name>A0A1I3HJH1_9ACTN</name>
<keyword evidence="3" id="KW-1185">Reference proteome</keyword>
<dbReference type="PROSITE" id="PS50943">
    <property type="entry name" value="HTH_CROC1"/>
    <property type="match status" value="1"/>
</dbReference>
<reference evidence="2 3" key="1">
    <citation type="submission" date="2016-10" db="EMBL/GenBank/DDBJ databases">
        <authorList>
            <person name="de Groot N.N."/>
        </authorList>
    </citation>
    <scope>NUCLEOTIDE SEQUENCE [LARGE SCALE GENOMIC DNA]</scope>
    <source>
        <strain evidence="2 3">CGMCC 1.11156</strain>
    </source>
</reference>
<sequence length="188" mass="20755">MNVAAWRYPFGYYGQMASQSLLEQARVAAGLSQAALAERAGTSRPTLSAYERGRKSPTLDTAARILAEAGFDLTITPRIEFRDVAVERGRPIQVPTALPRLPCDRAFATVALPLHLSWSDRGRHFDLRDRRQRAHVYEMVLREGGPGDVVTYVDGALLIDLWDELVLPPGIRAAWSCVVNGAIDVRIA</sequence>
<dbReference type="Gene3D" id="1.10.260.40">
    <property type="entry name" value="lambda repressor-like DNA-binding domains"/>
    <property type="match status" value="1"/>
</dbReference>
<dbReference type="STRING" id="1005945.SAMN05216561_107208"/>
<gene>
    <name evidence="2" type="ORF">SAMN05216561_107208</name>
</gene>
<dbReference type="InterPro" id="IPR001387">
    <property type="entry name" value="Cro/C1-type_HTH"/>
</dbReference>
<accession>A0A1I3HJH1</accession>
<dbReference type="SMART" id="SM00530">
    <property type="entry name" value="HTH_XRE"/>
    <property type="match status" value="1"/>
</dbReference>
<evidence type="ECO:0000259" key="1">
    <source>
        <dbReference type="PROSITE" id="PS50943"/>
    </source>
</evidence>
<dbReference type="Pfam" id="PF01381">
    <property type="entry name" value="HTH_3"/>
    <property type="match status" value="1"/>
</dbReference>
<dbReference type="Proteomes" id="UP000198649">
    <property type="component" value="Unassembled WGS sequence"/>
</dbReference>